<name>A0ABW5M2S6_9BACT</name>
<proteinExistence type="predicted"/>
<evidence type="ECO:0008006" key="3">
    <source>
        <dbReference type="Google" id="ProtNLM"/>
    </source>
</evidence>
<reference evidence="2" key="1">
    <citation type="journal article" date="2019" name="Int. J. Syst. Evol. Microbiol.">
        <title>The Global Catalogue of Microorganisms (GCM) 10K type strain sequencing project: providing services to taxonomists for standard genome sequencing and annotation.</title>
        <authorList>
            <consortium name="The Broad Institute Genomics Platform"/>
            <consortium name="The Broad Institute Genome Sequencing Center for Infectious Disease"/>
            <person name="Wu L."/>
            <person name="Ma J."/>
        </authorList>
    </citation>
    <scope>NUCLEOTIDE SEQUENCE [LARGE SCALE GENOMIC DNA]</scope>
    <source>
        <strain evidence="2">KCTC 42805</strain>
    </source>
</reference>
<gene>
    <name evidence="1" type="ORF">ACFSUS_04755</name>
</gene>
<organism evidence="1 2">
    <name type="scientific">Spirosoma soli</name>
    <dbReference type="NCBI Taxonomy" id="1770529"/>
    <lineage>
        <taxon>Bacteria</taxon>
        <taxon>Pseudomonadati</taxon>
        <taxon>Bacteroidota</taxon>
        <taxon>Cytophagia</taxon>
        <taxon>Cytophagales</taxon>
        <taxon>Cytophagaceae</taxon>
        <taxon>Spirosoma</taxon>
    </lineage>
</organism>
<comment type="caution">
    <text evidence="1">The sequence shown here is derived from an EMBL/GenBank/DDBJ whole genome shotgun (WGS) entry which is preliminary data.</text>
</comment>
<dbReference type="EMBL" id="JBHULN010000002">
    <property type="protein sequence ID" value="MFD2569932.1"/>
    <property type="molecule type" value="Genomic_DNA"/>
</dbReference>
<dbReference type="Proteomes" id="UP001597469">
    <property type="component" value="Unassembled WGS sequence"/>
</dbReference>
<dbReference type="Gene3D" id="3.90.1480.10">
    <property type="entry name" value="Alpha-2,3-sialyltransferase"/>
    <property type="match status" value="1"/>
</dbReference>
<keyword evidence="2" id="KW-1185">Reference proteome</keyword>
<evidence type="ECO:0000313" key="2">
    <source>
        <dbReference type="Proteomes" id="UP001597469"/>
    </source>
</evidence>
<dbReference type="RefSeq" id="WP_381519813.1">
    <property type="nucleotide sequence ID" value="NZ_JBHULN010000002.1"/>
</dbReference>
<evidence type="ECO:0000313" key="1">
    <source>
        <dbReference type="EMBL" id="MFD2569932.1"/>
    </source>
</evidence>
<sequence length="313" mass="35709">MLEVAFNSAVTFISNLTHSLLSLAKILIRSRWGVSLPAPEQPYCSVLGNGPSLSDSLANHLDFLLETELVCVNFFAATDHFTRLRPANYVLADPNCFTFNETTVGREDLHQIIAALISRVDWPMRLFVPNFGKGSYFIRKVEVGNPVIKIVYYNPTIVRGFAWFRHWLYSTNMGMLQAQTVIVTALNLSINRGFKQIFLFGADTSWHEQIRIDDQNQLLIKQIHFYDKPKDAAFAPVYSDPHRTKTFTMASQFLSLHKVFRGYEMLREYADYKGVRILNASAKSYIDAFERVQLNRSGNQSVSELSDETKTNS</sequence>
<protein>
    <recommendedName>
        <fullName evidence="3">DUF115 domain-containing protein</fullName>
    </recommendedName>
</protein>
<accession>A0ABW5M2S6</accession>